<keyword evidence="1" id="KW-0472">Membrane</keyword>
<dbReference type="EMBL" id="JACCBJ010000001">
    <property type="protein sequence ID" value="NYD73555.1"/>
    <property type="molecule type" value="Genomic_DNA"/>
</dbReference>
<proteinExistence type="predicted"/>
<organism evidence="2 3">
    <name type="scientific">Leifsonia soli</name>
    <dbReference type="NCBI Taxonomy" id="582665"/>
    <lineage>
        <taxon>Bacteria</taxon>
        <taxon>Bacillati</taxon>
        <taxon>Actinomycetota</taxon>
        <taxon>Actinomycetes</taxon>
        <taxon>Micrococcales</taxon>
        <taxon>Microbacteriaceae</taxon>
        <taxon>Leifsonia</taxon>
    </lineage>
</organism>
<comment type="caution">
    <text evidence="2">The sequence shown here is derived from an EMBL/GenBank/DDBJ whole genome shotgun (WGS) entry which is preliminary data.</text>
</comment>
<reference evidence="2 3" key="1">
    <citation type="submission" date="2020-07" db="EMBL/GenBank/DDBJ databases">
        <title>Sequencing the genomes of 1000 actinobacteria strains.</title>
        <authorList>
            <person name="Klenk H.-P."/>
        </authorList>
    </citation>
    <scope>NUCLEOTIDE SEQUENCE [LARGE SCALE GENOMIC DNA]</scope>
    <source>
        <strain evidence="2 3">DSM 23871</strain>
    </source>
</reference>
<gene>
    <name evidence="2" type="ORF">BJ963_001074</name>
</gene>
<feature type="transmembrane region" description="Helical" evidence="1">
    <location>
        <begin position="6"/>
        <end position="29"/>
    </location>
</feature>
<name>A0A852SXW1_9MICO</name>
<accession>A0A852SXW1</accession>
<dbReference type="Proteomes" id="UP000589620">
    <property type="component" value="Unassembled WGS sequence"/>
</dbReference>
<evidence type="ECO:0000256" key="1">
    <source>
        <dbReference type="SAM" id="Phobius"/>
    </source>
</evidence>
<dbReference type="AlphaFoldDB" id="A0A852SXW1"/>
<dbReference type="RefSeq" id="WP_179455157.1">
    <property type="nucleotide sequence ID" value="NZ_BAAAPX010000001.1"/>
</dbReference>
<keyword evidence="1" id="KW-1133">Transmembrane helix</keyword>
<evidence type="ECO:0000313" key="3">
    <source>
        <dbReference type="Proteomes" id="UP000589620"/>
    </source>
</evidence>
<evidence type="ECO:0000313" key="2">
    <source>
        <dbReference type="EMBL" id="NYD73555.1"/>
    </source>
</evidence>
<keyword evidence="1" id="KW-0812">Transmembrane</keyword>
<protein>
    <submittedName>
        <fullName evidence="2">Flagellar biosynthesis/type III secretory pathway M-ring protein FliF/YscJ</fullName>
    </submittedName>
</protein>
<keyword evidence="2" id="KW-0966">Cell projection</keyword>
<keyword evidence="2" id="KW-0282">Flagellum</keyword>
<sequence length="119" mass="13916">MPWWSWLVIWTVLVLGLLGMLAFFAWWLFRKLVAAGREAAALLEKTEVLSRRAEELHETFEPAVLADADELRAERQEHLIERAYARQARRDARVRRGRLLVSVDPETVPARFAHLLRRT</sequence>
<keyword evidence="3" id="KW-1185">Reference proteome</keyword>
<keyword evidence="2" id="KW-0969">Cilium</keyword>